<dbReference type="GO" id="GO:0016791">
    <property type="term" value="F:phosphatase activity"/>
    <property type="evidence" value="ECO:0007669"/>
    <property type="project" value="TreeGrafter"/>
</dbReference>
<organism evidence="3 4">
    <name type="scientific">Trapa natans</name>
    <name type="common">Water chestnut</name>
    <dbReference type="NCBI Taxonomy" id="22666"/>
    <lineage>
        <taxon>Eukaryota</taxon>
        <taxon>Viridiplantae</taxon>
        <taxon>Streptophyta</taxon>
        <taxon>Embryophyta</taxon>
        <taxon>Tracheophyta</taxon>
        <taxon>Spermatophyta</taxon>
        <taxon>Magnoliopsida</taxon>
        <taxon>eudicotyledons</taxon>
        <taxon>Gunneridae</taxon>
        <taxon>Pentapetalae</taxon>
        <taxon>rosids</taxon>
        <taxon>malvids</taxon>
        <taxon>Myrtales</taxon>
        <taxon>Lythraceae</taxon>
        <taxon>Trapa</taxon>
    </lineage>
</organism>
<dbReference type="PROSITE" id="PS00175">
    <property type="entry name" value="PG_MUTASE"/>
    <property type="match status" value="1"/>
</dbReference>
<protein>
    <submittedName>
        <fullName evidence="3">Uncharacterized protein</fullName>
    </submittedName>
</protein>
<proteinExistence type="inferred from homology"/>
<comment type="caution">
    <text evidence="3">The sequence shown here is derived from an EMBL/GenBank/DDBJ whole genome shotgun (WGS) entry which is preliminary data.</text>
</comment>
<evidence type="ECO:0000313" key="3">
    <source>
        <dbReference type="EMBL" id="KAK4762582.1"/>
    </source>
</evidence>
<feature type="binding site" evidence="2">
    <location>
        <begin position="61"/>
        <end position="68"/>
    </location>
    <ligand>
        <name>substrate</name>
    </ligand>
</feature>
<accession>A0AAN7KA04</accession>
<evidence type="ECO:0000256" key="1">
    <source>
        <dbReference type="ARBA" id="ARBA00038362"/>
    </source>
</evidence>
<dbReference type="InterPro" id="IPR013078">
    <property type="entry name" value="His_Pase_superF_clade-1"/>
</dbReference>
<sequence length="194" mass="21366">MLSYTVLLHNPLFLPLRRHGCVRRFAVRSAEAVEEGRPVVQPYGTAPLPDIKAAKRVVLVRHGQSSWNAEGRIKGSSDFAVLTEKGEAQAETSRQMLIDLSGDNKVLSCVFLSHQSQKTAELLLDLKVSSIISSPKSTCTEAASVIYRVQEAADCPGADCVPPYVDTKELQELNVRDILCQSKKARPKNDKCLF</sequence>
<dbReference type="InterPro" id="IPR001345">
    <property type="entry name" value="PG/BPGM_mutase_AS"/>
</dbReference>
<comment type="similarity">
    <text evidence="1">Belongs to the phosphoglycerate mutase family.</text>
</comment>
<reference evidence="3 4" key="1">
    <citation type="journal article" date="2023" name="Hortic Res">
        <title>Pangenome of water caltrop reveals structural variations and asymmetric subgenome divergence after allopolyploidization.</title>
        <authorList>
            <person name="Zhang X."/>
            <person name="Chen Y."/>
            <person name="Wang L."/>
            <person name="Yuan Y."/>
            <person name="Fang M."/>
            <person name="Shi L."/>
            <person name="Lu R."/>
            <person name="Comes H.P."/>
            <person name="Ma Y."/>
            <person name="Chen Y."/>
            <person name="Huang G."/>
            <person name="Zhou Y."/>
            <person name="Zheng Z."/>
            <person name="Qiu Y."/>
        </authorList>
    </citation>
    <scope>NUCLEOTIDE SEQUENCE [LARGE SCALE GENOMIC DNA]</scope>
    <source>
        <strain evidence="3">F231</strain>
    </source>
</reference>
<dbReference type="Pfam" id="PF00300">
    <property type="entry name" value="His_Phos_1"/>
    <property type="match status" value="1"/>
</dbReference>
<dbReference type="SUPFAM" id="SSF53254">
    <property type="entry name" value="Phosphoglycerate mutase-like"/>
    <property type="match status" value="1"/>
</dbReference>
<gene>
    <name evidence="3" type="ORF">SAY86_008350</name>
</gene>
<dbReference type="CDD" id="cd07067">
    <property type="entry name" value="HP_PGM_like"/>
    <property type="match status" value="1"/>
</dbReference>
<dbReference type="AlphaFoldDB" id="A0AAN7KA04"/>
<dbReference type="InterPro" id="IPR029033">
    <property type="entry name" value="His_PPase_superfam"/>
</dbReference>
<dbReference type="InterPro" id="IPR050275">
    <property type="entry name" value="PGM_Phosphatase"/>
</dbReference>
<dbReference type="PANTHER" id="PTHR48100:SF10">
    <property type="entry name" value="2-CARBOXY-D-ARABINITOL-1-PHOSPHATASE-RELATED"/>
    <property type="match status" value="1"/>
</dbReference>
<dbReference type="Proteomes" id="UP001346149">
    <property type="component" value="Unassembled WGS sequence"/>
</dbReference>
<dbReference type="EMBL" id="JAXQNO010000024">
    <property type="protein sequence ID" value="KAK4762582.1"/>
    <property type="molecule type" value="Genomic_DNA"/>
</dbReference>
<evidence type="ECO:0000256" key="2">
    <source>
        <dbReference type="PIRSR" id="PIRSR613078-2"/>
    </source>
</evidence>
<keyword evidence="4" id="KW-1185">Reference proteome</keyword>
<name>A0AAN7KA04_TRANT</name>
<dbReference type="Gene3D" id="3.40.50.1240">
    <property type="entry name" value="Phosphoglycerate mutase-like"/>
    <property type="match status" value="1"/>
</dbReference>
<evidence type="ECO:0000313" key="4">
    <source>
        <dbReference type="Proteomes" id="UP001346149"/>
    </source>
</evidence>
<dbReference type="PANTHER" id="PTHR48100">
    <property type="entry name" value="BROAD-SPECIFICITY PHOSPHATASE YOR283W-RELATED"/>
    <property type="match status" value="1"/>
</dbReference>